<evidence type="ECO:0000256" key="1">
    <source>
        <dbReference type="ARBA" id="ARBA00010518"/>
    </source>
</evidence>
<dbReference type="PROSITE" id="PS00917">
    <property type="entry name" value="ASN_GLN_ASE_2"/>
    <property type="match status" value="1"/>
</dbReference>
<accession>A0AAI8TPP2</accession>
<dbReference type="PANTHER" id="PTHR11707">
    <property type="entry name" value="L-ASPARAGINASE"/>
    <property type="match status" value="1"/>
</dbReference>
<dbReference type="PRINTS" id="PR00139">
    <property type="entry name" value="ASNGLNASE"/>
</dbReference>
<dbReference type="Pfam" id="PF00710">
    <property type="entry name" value="Asparaginase"/>
    <property type="match status" value="1"/>
</dbReference>
<dbReference type="CDD" id="cd08964">
    <property type="entry name" value="L-asparaginase_II"/>
    <property type="match status" value="1"/>
</dbReference>
<sequence length="314" mass="32928">MTPGLDGGLDTTLTAQDMVTAIPELADSKYVSVTTLSVKPGASVHAEDVMRYLRWADQAVGDGADGVVLTHGTDTLEETAYLLDLYWDKPQPLVVTGAMRAPGARGADGPGNVSAASRVALSASVRDLGVLVVMNDEIHAARRVSKLHTNSLAAFGSPNGGPLGRLDEGAVRLFQRPTRRPSLPAGPQDWTVPVLLTEAVLGDDGAWLDLLPEDFSGGLIVSAFGVGHVSAAMAPKLIAAAARIPVVLSSRTGAGTVHRRTYGFPGSERDLLDHNLISAGYLSPVKARLLLWAALAGGSDTQFVSRLFREHGTP</sequence>
<dbReference type="Gene3D" id="3.40.50.40">
    <property type="match status" value="1"/>
</dbReference>
<dbReference type="InterPro" id="IPR037152">
    <property type="entry name" value="L-asparaginase_N_sf"/>
</dbReference>
<dbReference type="Pfam" id="PF17763">
    <property type="entry name" value="Asparaginase_C"/>
    <property type="match status" value="1"/>
</dbReference>
<dbReference type="SMART" id="SM00870">
    <property type="entry name" value="Asparaginase"/>
    <property type="match status" value="1"/>
</dbReference>
<evidence type="ECO:0000259" key="4">
    <source>
        <dbReference type="Pfam" id="PF00710"/>
    </source>
</evidence>
<dbReference type="InterPro" id="IPR036152">
    <property type="entry name" value="Asp/glu_Ase-like_sf"/>
</dbReference>
<dbReference type="Proteomes" id="UP001241092">
    <property type="component" value="Chromosome"/>
</dbReference>
<dbReference type="PROSITE" id="PS51732">
    <property type="entry name" value="ASN_GLN_ASE_3"/>
    <property type="match status" value="1"/>
</dbReference>
<dbReference type="InterPro" id="IPR027475">
    <property type="entry name" value="Asparaginase/glutaminase_AS2"/>
</dbReference>
<dbReference type="PANTHER" id="PTHR11707:SF28">
    <property type="entry name" value="60 KDA LYSOPHOSPHOLIPASE"/>
    <property type="match status" value="1"/>
</dbReference>
<name>A0AAI8TPP2_MYCME</name>
<dbReference type="InterPro" id="IPR027473">
    <property type="entry name" value="L-asparaginase_C"/>
</dbReference>
<dbReference type="Gene3D" id="3.40.50.1170">
    <property type="entry name" value="L-asparaginase, N-terminal domain"/>
    <property type="match status" value="1"/>
</dbReference>
<evidence type="ECO:0000256" key="2">
    <source>
        <dbReference type="ARBA" id="ARBA00022801"/>
    </source>
</evidence>
<dbReference type="EC" id="3.5.1.1" evidence="6"/>
<evidence type="ECO:0000313" key="6">
    <source>
        <dbReference type="EMBL" id="BDY26670.1"/>
    </source>
</evidence>
<protein>
    <submittedName>
        <fullName evidence="6">L-asparaginase</fullName>
        <ecNumber evidence="6">3.5.1.1</ecNumber>
    </submittedName>
</protein>
<dbReference type="InterPro" id="IPR006034">
    <property type="entry name" value="Asparaginase/glutaminase-like"/>
</dbReference>
<dbReference type="PIRSF" id="PIRSF500176">
    <property type="entry name" value="L_ASNase"/>
    <property type="match status" value="1"/>
</dbReference>
<dbReference type="InterPro" id="IPR027474">
    <property type="entry name" value="L-asparaginase_N"/>
</dbReference>
<evidence type="ECO:0000313" key="7">
    <source>
        <dbReference type="Proteomes" id="UP001241092"/>
    </source>
</evidence>
<dbReference type="InterPro" id="IPR004550">
    <property type="entry name" value="AsnASE_II"/>
</dbReference>
<dbReference type="InterPro" id="IPR040919">
    <property type="entry name" value="Asparaginase_C"/>
</dbReference>
<gene>
    <name evidence="6" type="primary">ansA_1</name>
    <name evidence="6" type="ORF">hbim_00585</name>
</gene>
<reference evidence="6" key="1">
    <citation type="submission" date="2023-03" db="EMBL/GenBank/DDBJ databases">
        <title>Draft genome sequence of a Mycolicibacterium mageritense strain H4_3_1 isolated from a hybrid biological-inorganic system reactor.</title>
        <authorList>
            <person name="Feng X."/>
            <person name="Kazama D."/>
            <person name="Sato K."/>
            <person name="Kobayashi H."/>
        </authorList>
    </citation>
    <scope>NUCLEOTIDE SEQUENCE</scope>
    <source>
        <strain evidence="6">H4_3_1</strain>
    </source>
</reference>
<dbReference type="GO" id="GO:0004067">
    <property type="term" value="F:asparaginase activity"/>
    <property type="evidence" value="ECO:0007669"/>
    <property type="project" value="UniProtKB-UniRule"/>
</dbReference>
<comment type="similarity">
    <text evidence="1">Belongs to the asparaginase 1 family.</text>
</comment>
<organism evidence="6 7">
    <name type="scientific">Mycolicibacterium mageritense</name>
    <name type="common">Mycobacterium mageritense</name>
    <dbReference type="NCBI Taxonomy" id="53462"/>
    <lineage>
        <taxon>Bacteria</taxon>
        <taxon>Bacillati</taxon>
        <taxon>Actinomycetota</taxon>
        <taxon>Actinomycetes</taxon>
        <taxon>Mycobacteriales</taxon>
        <taxon>Mycobacteriaceae</taxon>
        <taxon>Mycolicibacterium</taxon>
    </lineage>
</organism>
<feature type="domain" description="Asparaginase/glutaminase C-terminal" evidence="5">
    <location>
        <begin position="194"/>
        <end position="308"/>
    </location>
</feature>
<feature type="domain" description="L-asparaginase N-terminal" evidence="4">
    <location>
        <begin position="8"/>
        <end position="178"/>
    </location>
</feature>
<dbReference type="PIRSF" id="PIRSF001220">
    <property type="entry name" value="L-ASNase_gatD"/>
    <property type="match status" value="1"/>
</dbReference>
<proteinExistence type="inferred from homology"/>
<dbReference type="GO" id="GO:0006528">
    <property type="term" value="P:asparagine metabolic process"/>
    <property type="evidence" value="ECO:0007669"/>
    <property type="project" value="InterPro"/>
</dbReference>
<evidence type="ECO:0000259" key="5">
    <source>
        <dbReference type="Pfam" id="PF17763"/>
    </source>
</evidence>
<feature type="active site" evidence="3">
    <location>
        <position position="73"/>
    </location>
</feature>
<keyword evidence="2 6" id="KW-0378">Hydrolase</keyword>
<dbReference type="SUPFAM" id="SSF53774">
    <property type="entry name" value="Glutaminase/Asparaginase"/>
    <property type="match status" value="1"/>
</dbReference>
<evidence type="ECO:0000256" key="3">
    <source>
        <dbReference type="PROSITE-ProRule" id="PRU10100"/>
    </source>
</evidence>
<dbReference type="AlphaFoldDB" id="A0AAI8TPP2"/>
<dbReference type="EMBL" id="AP027452">
    <property type="protein sequence ID" value="BDY26670.1"/>
    <property type="molecule type" value="Genomic_DNA"/>
</dbReference>